<organism evidence="1 2">
    <name type="scientific">Kaistella antarctica</name>
    <dbReference type="NCBI Taxonomy" id="266748"/>
    <lineage>
        <taxon>Bacteria</taxon>
        <taxon>Pseudomonadati</taxon>
        <taxon>Bacteroidota</taxon>
        <taxon>Flavobacteriia</taxon>
        <taxon>Flavobacteriales</taxon>
        <taxon>Weeksellaceae</taxon>
        <taxon>Chryseobacterium group</taxon>
        <taxon>Kaistella</taxon>
    </lineage>
</organism>
<dbReference type="AlphaFoldDB" id="A0A448NQR3"/>
<dbReference type="Proteomes" id="UP000270036">
    <property type="component" value="Chromosome"/>
</dbReference>
<dbReference type="STRING" id="266748.HY04_11415"/>
<dbReference type="InterPro" id="IPR011990">
    <property type="entry name" value="TPR-like_helical_dom_sf"/>
</dbReference>
<evidence type="ECO:0000313" key="2">
    <source>
        <dbReference type="Proteomes" id="UP000270036"/>
    </source>
</evidence>
<dbReference type="KEGG" id="cant:NCTC13489_01287"/>
<reference evidence="1 2" key="1">
    <citation type="submission" date="2018-12" db="EMBL/GenBank/DDBJ databases">
        <authorList>
            <consortium name="Pathogen Informatics"/>
        </authorList>
    </citation>
    <scope>NUCLEOTIDE SEQUENCE [LARGE SCALE GENOMIC DNA]</scope>
    <source>
        <strain evidence="1 2">NCTC13489</strain>
    </source>
</reference>
<protein>
    <recommendedName>
        <fullName evidence="3">Tetratricopeptide repeat protein</fullName>
    </recommendedName>
</protein>
<name>A0A448NQR3_9FLAO</name>
<dbReference type="SUPFAM" id="SSF48452">
    <property type="entry name" value="TPR-like"/>
    <property type="match status" value="1"/>
</dbReference>
<evidence type="ECO:0008006" key="3">
    <source>
        <dbReference type="Google" id="ProtNLM"/>
    </source>
</evidence>
<dbReference type="EMBL" id="LR134441">
    <property type="protein sequence ID" value="VEH99009.1"/>
    <property type="molecule type" value="Genomic_DNA"/>
</dbReference>
<sequence>MCIFDIQSPSKNMKYFYALFLIVLNFSNYYSQSKDLTGKWIMVKTMLNNGKNLDLTDPQYSTKQIFEIKENAIKISNFPFAAQFTKNQIKTSFRTLNFRIKDNYLIIQEDKEDKSSSYLKAEDFVKKFPEFALKEIERDGTTILVDNSLTGYEFNNELSLDDFIDKNINARNSKDFKNLNFQIEFILTTNNQLKNIKVLNSIDALYDSQFILGLKRATKYFNNLTGKDLLIFKEVNQLKWENDLADKEERKLYSYSAIGLKYFYTKKYDKAITELSKIKTLKTERNQFKTIIKESMIKLGISYLATGKINDACQTFNEVGDKTDFEIRNYLLDFCENK</sequence>
<gene>
    <name evidence="1" type="ORF">NCTC13489_01287</name>
</gene>
<accession>A0A448NQR3</accession>
<evidence type="ECO:0000313" key="1">
    <source>
        <dbReference type="EMBL" id="VEH99009.1"/>
    </source>
</evidence>
<proteinExistence type="predicted"/>